<organism evidence="5 6">
    <name type="scientific">Quillaja saponaria</name>
    <name type="common">Soap bark tree</name>
    <dbReference type="NCBI Taxonomy" id="32244"/>
    <lineage>
        <taxon>Eukaryota</taxon>
        <taxon>Viridiplantae</taxon>
        <taxon>Streptophyta</taxon>
        <taxon>Embryophyta</taxon>
        <taxon>Tracheophyta</taxon>
        <taxon>Spermatophyta</taxon>
        <taxon>Magnoliopsida</taxon>
        <taxon>eudicotyledons</taxon>
        <taxon>Gunneridae</taxon>
        <taxon>Pentapetalae</taxon>
        <taxon>rosids</taxon>
        <taxon>fabids</taxon>
        <taxon>Fabales</taxon>
        <taxon>Quillajaceae</taxon>
        <taxon>Quillaja</taxon>
    </lineage>
</organism>
<feature type="region of interest" description="Disordered" evidence="3">
    <location>
        <begin position="239"/>
        <end position="276"/>
    </location>
</feature>
<evidence type="ECO:0000256" key="1">
    <source>
        <dbReference type="ARBA" id="ARBA00005711"/>
    </source>
</evidence>
<dbReference type="PANTHER" id="PTHR31471">
    <property type="entry name" value="OS02G0116800 PROTEIN"/>
    <property type="match status" value="1"/>
</dbReference>
<dbReference type="Pfam" id="PF03763">
    <property type="entry name" value="Remorin_C"/>
    <property type="match status" value="1"/>
</dbReference>
<dbReference type="EMBL" id="JARAOO010000007">
    <property type="protein sequence ID" value="KAJ7963360.1"/>
    <property type="molecule type" value="Genomic_DNA"/>
</dbReference>
<keyword evidence="2" id="KW-0175">Coiled coil</keyword>
<feature type="region of interest" description="Disordered" evidence="3">
    <location>
        <begin position="58"/>
        <end position="77"/>
    </location>
</feature>
<evidence type="ECO:0000259" key="4">
    <source>
        <dbReference type="Pfam" id="PF03763"/>
    </source>
</evidence>
<accession>A0AAD7PQQ0</accession>
<comment type="caution">
    <text evidence="5">The sequence shown here is derived from an EMBL/GenBank/DDBJ whole genome shotgun (WGS) entry which is preliminary data.</text>
</comment>
<evidence type="ECO:0000313" key="6">
    <source>
        <dbReference type="Proteomes" id="UP001163823"/>
    </source>
</evidence>
<dbReference type="KEGG" id="qsa:O6P43_018472"/>
<reference evidence="5" key="1">
    <citation type="journal article" date="2023" name="Science">
        <title>Elucidation of the pathway for biosynthesis of saponin adjuvants from the soapbark tree.</title>
        <authorList>
            <person name="Reed J."/>
            <person name="Orme A."/>
            <person name="El-Demerdash A."/>
            <person name="Owen C."/>
            <person name="Martin L.B.B."/>
            <person name="Misra R.C."/>
            <person name="Kikuchi S."/>
            <person name="Rejzek M."/>
            <person name="Martin A.C."/>
            <person name="Harkess A."/>
            <person name="Leebens-Mack J."/>
            <person name="Louveau T."/>
            <person name="Stephenson M.J."/>
            <person name="Osbourn A."/>
        </authorList>
    </citation>
    <scope>NUCLEOTIDE SEQUENCE</scope>
    <source>
        <strain evidence="5">S10</strain>
    </source>
</reference>
<dbReference type="Proteomes" id="UP001163823">
    <property type="component" value="Chromosome 7"/>
</dbReference>
<dbReference type="InterPro" id="IPR005516">
    <property type="entry name" value="Remorin_C"/>
</dbReference>
<gene>
    <name evidence="5" type="ORF">O6P43_018472</name>
</gene>
<comment type="similarity">
    <text evidence="1">Belongs to the remorin family.</text>
</comment>
<proteinExistence type="inferred from homology"/>
<keyword evidence="6" id="KW-1185">Reference proteome</keyword>
<sequence>MEGNMSFYGKSKDNPFAEAFPDPLCKLNLKETSEFVKSVPMSNGNTENRGLLDVSAQRRGEGVNSVTQRKVEAPSTPGRPVFSFSSVGNLSRKNFPSKWDDAEKWLISNGSCHDSPAHNIELSKPSKSTKLFDNFKQQMENLAEESRVTQERVSKAVPSFQGPPPLDHHNSVSTFNGVSGSTDFVLKDKFTDRIEPILPNFRYFEPTKEGFLFRNPGGETMKDACTEVVHEVHHRDVGTEMTPLGSSTTSRCHTPFKSSSPARHNTPASRSGPLSLGSSDSISCTIDMAQLQECHLAKLHLGTQFDSITSNWSSKEEEEEEISKSLRHYETGNASQKTDSDSKAAAWEEEEKIKCCLRYQREEAKIQAWLNLQSAKAEAQSKKLEMKIQKMRSDLEEKLMKRMVVVHRKAEEWRASARQQHSEQTQKSTVQAQKMLKNLHNPNFSSHSSCGCFPCNNNHY</sequence>
<evidence type="ECO:0000256" key="3">
    <source>
        <dbReference type="SAM" id="MobiDB-lite"/>
    </source>
</evidence>
<protein>
    <submittedName>
        <fullName evidence="5">Remorin family protein</fullName>
    </submittedName>
</protein>
<dbReference type="PANTHER" id="PTHR31471:SF3">
    <property type="entry name" value="OS11G0616300 PROTEIN"/>
    <property type="match status" value="1"/>
</dbReference>
<feature type="domain" description="Remorin C-terminal" evidence="4">
    <location>
        <begin position="340"/>
        <end position="440"/>
    </location>
</feature>
<name>A0AAD7PQQ0_QUISA</name>
<feature type="coiled-coil region" evidence="2">
    <location>
        <begin position="374"/>
        <end position="401"/>
    </location>
</feature>
<dbReference type="AlphaFoldDB" id="A0AAD7PQQ0"/>
<evidence type="ECO:0000256" key="2">
    <source>
        <dbReference type="SAM" id="Coils"/>
    </source>
</evidence>
<evidence type="ECO:0000313" key="5">
    <source>
        <dbReference type="EMBL" id="KAJ7963360.1"/>
    </source>
</evidence>
<feature type="compositionally biased region" description="Polar residues" evidence="3">
    <location>
        <begin position="244"/>
        <end position="269"/>
    </location>
</feature>